<evidence type="ECO:0000313" key="1">
    <source>
        <dbReference type="EMBL" id="CAE0691628.1"/>
    </source>
</evidence>
<accession>A0A7S3ZRJ0</accession>
<name>A0A7S3ZRJ0_9STRA</name>
<dbReference type="EMBL" id="HBIW01008342">
    <property type="protein sequence ID" value="CAE0691628.1"/>
    <property type="molecule type" value="Transcribed_RNA"/>
</dbReference>
<organism evidence="1">
    <name type="scientific">Pelagomonas calceolata</name>
    <dbReference type="NCBI Taxonomy" id="35677"/>
    <lineage>
        <taxon>Eukaryota</taxon>
        <taxon>Sar</taxon>
        <taxon>Stramenopiles</taxon>
        <taxon>Ochrophyta</taxon>
        <taxon>Pelagophyceae</taxon>
        <taxon>Pelagomonadales</taxon>
        <taxon>Pelagomonadaceae</taxon>
        <taxon>Pelagomonas</taxon>
    </lineage>
</organism>
<reference evidence="1" key="1">
    <citation type="submission" date="2021-01" db="EMBL/GenBank/DDBJ databases">
        <authorList>
            <person name="Corre E."/>
            <person name="Pelletier E."/>
            <person name="Niang G."/>
            <person name="Scheremetjew M."/>
            <person name="Finn R."/>
            <person name="Kale V."/>
            <person name="Holt S."/>
            <person name="Cochrane G."/>
            <person name="Meng A."/>
            <person name="Brown T."/>
            <person name="Cohen L."/>
        </authorList>
    </citation>
    <scope>NUCLEOTIDE SEQUENCE</scope>
    <source>
        <strain evidence="1">CCMP1756</strain>
    </source>
</reference>
<dbReference type="AlphaFoldDB" id="A0A7S3ZRJ0"/>
<protein>
    <submittedName>
        <fullName evidence="1">Uncharacterized protein</fullName>
    </submittedName>
</protein>
<dbReference type="Gene3D" id="1.10.238.10">
    <property type="entry name" value="EF-hand"/>
    <property type="match status" value="1"/>
</dbReference>
<proteinExistence type="predicted"/>
<gene>
    <name evidence="1" type="ORF">PCAL00307_LOCUS7064</name>
</gene>
<sequence length="141" mass="15640">MGNACCAEPKPDIQAKRSMDEEFFKLHVDAGHMNDRRRSFVDRLYTILGDETTLDAAAMAKAFDADAHPDVVAGNRSAADVRAELHEALAAGGGPVTRQLFEDYYDLQSITVDRDEQFEALVRSSWIALVRQKAAARKKRG</sequence>